<dbReference type="KEGG" id="bid:Bind_3327"/>
<dbReference type="Proteomes" id="UP000001695">
    <property type="component" value="Chromosome"/>
</dbReference>
<name>B2IDV4_BEII9</name>
<dbReference type="PANTHER" id="PTHR33992:SF1">
    <property type="entry name" value="RIBONUCLEASE P PROTEIN COMPONENT"/>
    <property type="match status" value="1"/>
</dbReference>
<dbReference type="Pfam" id="PF00825">
    <property type="entry name" value="Ribonuclease_P"/>
    <property type="match status" value="1"/>
</dbReference>
<comment type="catalytic activity">
    <reaction evidence="6">
        <text>Endonucleolytic cleavage of RNA, removing 5'-extranucleotides from tRNA precursor.</text>
        <dbReference type="EC" id="3.1.26.5"/>
    </reaction>
</comment>
<comment type="subunit">
    <text evidence="6">Consists of a catalytic RNA component (M1 or rnpB) and a protein subunit.</text>
</comment>
<dbReference type="HAMAP" id="MF_00227">
    <property type="entry name" value="RNase_P"/>
    <property type="match status" value="1"/>
</dbReference>
<protein>
    <recommendedName>
        <fullName evidence="6">Ribonuclease P protein component</fullName>
        <shortName evidence="6">RNase P protein</shortName>
        <shortName evidence="6">RNaseP protein</shortName>
        <ecNumber evidence="6">3.1.26.5</ecNumber>
    </recommendedName>
    <alternativeName>
        <fullName evidence="6">Protein C5</fullName>
    </alternativeName>
</protein>
<evidence type="ECO:0000256" key="3">
    <source>
        <dbReference type="ARBA" id="ARBA00022759"/>
    </source>
</evidence>
<dbReference type="RefSeq" id="WP_012386234.1">
    <property type="nucleotide sequence ID" value="NC_010581.1"/>
</dbReference>
<dbReference type="Gene3D" id="3.30.230.10">
    <property type="match status" value="1"/>
</dbReference>
<evidence type="ECO:0000256" key="5">
    <source>
        <dbReference type="ARBA" id="ARBA00022884"/>
    </source>
</evidence>
<feature type="region of interest" description="Disordered" evidence="7">
    <location>
        <begin position="181"/>
        <end position="227"/>
    </location>
</feature>
<organism evidence="8 9">
    <name type="scientific">Beijerinckia indica subsp. indica (strain ATCC 9039 / DSM 1715 / NCIMB 8712)</name>
    <dbReference type="NCBI Taxonomy" id="395963"/>
    <lineage>
        <taxon>Bacteria</taxon>
        <taxon>Pseudomonadati</taxon>
        <taxon>Pseudomonadota</taxon>
        <taxon>Alphaproteobacteria</taxon>
        <taxon>Hyphomicrobiales</taxon>
        <taxon>Beijerinckiaceae</taxon>
        <taxon>Beijerinckia</taxon>
    </lineage>
</organism>
<evidence type="ECO:0000256" key="4">
    <source>
        <dbReference type="ARBA" id="ARBA00022801"/>
    </source>
</evidence>
<dbReference type="STRING" id="395963.Bind_3327"/>
<keyword evidence="5 6" id="KW-0694">RNA-binding</keyword>
<feature type="compositionally biased region" description="Polar residues" evidence="7">
    <location>
        <begin position="191"/>
        <end position="203"/>
    </location>
</feature>
<dbReference type="GO" id="GO:0001682">
    <property type="term" value="P:tRNA 5'-leader removal"/>
    <property type="evidence" value="ECO:0007669"/>
    <property type="project" value="UniProtKB-UniRule"/>
</dbReference>
<dbReference type="GO" id="GO:0030677">
    <property type="term" value="C:ribonuclease P complex"/>
    <property type="evidence" value="ECO:0007669"/>
    <property type="project" value="TreeGrafter"/>
</dbReference>
<dbReference type="GO" id="GO:0000049">
    <property type="term" value="F:tRNA binding"/>
    <property type="evidence" value="ECO:0007669"/>
    <property type="project" value="UniProtKB-UniRule"/>
</dbReference>
<feature type="region of interest" description="Disordered" evidence="7">
    <location>
        <begin position="1"/>
        <end position="36"/>
    </location>
</feature>
<dbReference type="InterPro" id="IPR014721">
    <property type="entry name" value="Ribsml_uS5_D2-typ_fold_subgr"/>
</dbReference>
<sequence>MNSDVVVDDSRLSPRLTAPPSPAPRPPVARIRKRRDFLRAAKGKRVHCEAFSLQSIPREPMDLPSKGQDGQDLEKENPTSKASANAAALASSSGPSGLPARFGFTVTRKTGHAVQRNRIRRRLKEALRHLADTLADPSADLPAKPGHDYVIIARPAALAMPFCDLQATLRQALIKVDKAKIHKSETRKNKSSAPNAPETTRSQGGEKATARPKQPANGKTPRGRSNP</sequence>
<evidence type="ECO:0000256" key="6">
    <source>
        <dbReference type="HAMAP-Rule" id="MF_00227"/>
    </source>
</evidence>
<dbReference type="InterPro" id="IPR000100">
    <property type="entry name" value="RNase_P"/>
</dbReference>
<accession>B2IDV4</accession>
<keyword evidence="9" id="KW-1185">Reference proteome</keyword>
<keyword evidence="4 6" id="KW-0378">Hydrolase</keyword>
<dbReference type="PANTHER" id="PTHR33992">
    <property type="entry name" value="RIBONUCLEASE P PROTEIN COMPONENT"/>
    <property type="match status" value="1"/>
</dbReference>
<dbReference type="GO" id="GO:0042781">
    <property type="term" value="F:3'-tRNA processing endoribonuclease activity"/>
    <property type="evidence" value="ECO:0007669"/>
    <property type="project" value="TreeGrafter"/>
</dbReference>
<dbReference type="SUPFAM" id="SSF54211">
    <property type="entry name" value="Ribosomal protein S5 domain 2-like"/>
    <property type="match status" value="1"/>
</dbReference>
<reference evidence="8 9" key="2">
    <citation type="journal article" date="2010" name="J. Bacteriol.">
        <title>Complete genome sequence of Beijerinckia indica subsp. indica.</title>
        <authorList>
            <person name="Tamas I."/>
            <person name="Dedysh S.N."/>
            <person name="Liesack W."/>
            <person name="Stott M.B."/>
            <person name="Alam M."/>
            <person name="Murrell J.C."/>
            <person name="Dunfield P.F."/>
        </authorList>
    </citation>
    <scope>NUCLEOTIDE SEQUENCE [LARGE SCALE GENOMIC DNA]</scope>
    <source>
        <strain evidence="9">ATCC 9039 / DSM 1715 / NCIMB 8712</strain>
    </source>
</reference>
<dbReference type="EMBL" id="CP001016">
    <property type="protein sequence ID" value="ACB96886.1"/>
    <property type="molecule type" value="Genomic_DNA"/>
</dbReference>
<comment type="similarity">
    <text evidence="6">Belongs to the RnpA family.</text>
</comment>
<evidence type="ECO:0000256" key="1">
    <source>
        <dbReference type="ARBA" id="ARBA00022694"/>
    </source>
</evidence>
<dbReference type="eggNOG" id="COG0594">
    <property type="taxonomic scope" value="Bacteria"/>
</dbReference>
<proteinExistence type="inferred from homology"/>
<reference evidence="9" key="1">
    <citation type="submission" date="2008-03" db="EMBL/GenBank/DDBJ databases">
        <title>Complete sequence of chromosome of Beijerinckia indica subsp. indica ATCC 9039.</title>
        <authorList>
            <consortium name="US DOE Joint Genome Institute"/>
            <person name="Copeland A."/>
            <person name="Lucas S."/>
            <person name="Lapidus A."/>
            <person name="Glavina del Rio T."/>
            <person name="Dalin E."/>
            <person name="Tice H."/>
            <person name="Bruce D."/>
            <person name="Goodwin L."/>
            <person name="Pitluck S."/>
            <person name="LaButti K."/>
            <person name="Schmutz J."/>
            <person name="Larimer F."/>
            <person name="Land M."/>
            <person name="Hauser L."/>
            <person name="Kyrpides N."/>
            <person name="Mikhailova N."/>
            <person name="Dunfield P.F."/>
            <person name="Dedysh S.N."/>
            <person name="Liesack W."/>
            <person name="Saw J.H."/>
            <person name="Alam M."/>
            <person name="Chen Y."/>
            <person name="Murrell J.C."/>
            <person name="Richardson P."/>
        </authorList>
    </citation>
    <scope>NUCLEOTIDE SEQUENCE [LARGE SCALE GENOMIC DNA]</scope>
    <source>
        <strain evidence="9">ATCC 9039 / DSM 1715 / NCIMB 8712</strain>
    </source>
</reference>
<feature type="region of interest" description="Disordered" evidence="7">
    <location>
        <begin position="49"/>
        <end position="95"/>
    </location>
</feature>
<feature type="compositionally biased region" description="Pro residues" evidence="7">
    <location>
        <begin position="17"/>
        <end position="27"/>
    </location>
</feature>
<evidence type="ECO:0000256" key="2">
    <source>
        <dbReference type="ARBA" id="ARBA00022722"/>
    </source>
</evidence>
<dbReference type="AlphaFoldDB" id="B2IDV4"/>
<keyword evidence="3 6" id="KW-0255">Endonuclease</keyword>
<comment type="function">
    <text evidence="6">RNaseP catalyzes the removal of the 5'-leader sequence from pre-tRNA to produce the mature 5'-terminus. It can also cleave other RNA substrates such as 4.5S RNA. The protein component plays an auxiliary but essential role in vivo by binding to the 5'-leader sequence and broadening the substrate specificity of the ribozyme.</text>
</comment>
<keyword evidence="2 6" id="KW-0540">Nuclease</keyword>
<dbReference type="GO" id="GO:0004526">
    <property type="term" value="F:ribonuclease P activity"/>
    <property type="evidence" value="ECO:0007669"/>
    <property type="project" value="UniProtKB-UniRule"/>
</dbReference>
<evidence type="ECO:0000256" key="7">
    <source>
        <dbReference type="SAM" id="MobiDB-lite"/>
    </source>
</evidence>
<keyword evidence="1 6" id="KW-0819">tRNA processing</keyword>
<evidence type="ECO:0000313" key="8">
    <source>
        <dbReference type="EMBL" id="ACB96886.1"/>
    </source>
</evidence>
<evidence type="ECO:0000313" key="9">
    <source>
        <dbReference type="Proteomes" id="UP000001695"/>
    </source>
</evidence>
<dbReference type="InterPro" id="IPR020568">
    <property type="entry name" value="Ribosomal_Su5_D2-typ_SF"/>
</dbReference>
<gene>
    <name evidence="6" type="primary">rnpA</name>
    <name evidence="8" type="ordered locus">Bind_3327</name>
</gene>
<dbReference type="HOGENOM" id="CLU_117179_6_0_5"/>
<dbReference type="EC" id="3.1.26.5" evidence="6"/>
<feature type="compositionally biased region" description="Low complexity" evidence="7">
    <location>
        <begin position="82"/>
        <end position="95"/>
    </location>
</feature>